<dbReference type="Pfam" id="PF01738">
    <property type="entry name" value="DLH"/>
    <property type="match status" value="1"/>
</dbReference>
<accession>A0A7N2R635</accession>
<keyword evidence="3" id="KW-1185">Reference proteome</keyword>
<evidence type="ECO:0000259" key="1">
    <source>
        <dbReference type="Pfam" id="PF01738"/>
    </source>
</evidence>
<organism evidence="2 3">
    <name type="scientific">Quercus lobata</name>
    <name type="common">Valley oak</name>
    <dbReference type="NCBI Taxonomy" id="97700"/>
    <lineage>
        <taxon>Eukaryota</taxon>
        <taxon>Viridiplantae</taxon>
        <taxon>Streptophyta</taxon>
        <taxon>Embryophyta</taxon>
        <taxon>Tracheophyta</taxon>
        <taxon>Spermatophyta</taxon>
        <taxon>Magnoliopsida</taxon>
        <taxon>eudicotyledons</taxon>
        <taxon>Gunneridae</taxon>
        <taxon>Pentapetalae</taxon>
        <taxon>rosids</taxon>
        <taxon>fabids</taxon>
        <taxon>Fagales</taxon>
        <taxon>Fagaceae</taxon>
        <taxon>Quercus</taxon>
    </lineage>
</organism>
<dbReference type="Gene3D" id="3.40.50.1820">
    <property type="entry name" value="alpha/beta hydrolase"/>
    <property type="match status" value="1"/>
</dbReference>
<protein>
    <recommendedName>
        <fullName evidence="1">Dienelactone hydrolase domain-containing protein</fullName>
    </recommendedName>
</protein>
<evidence type="ECO:0000313" key="3">
    <source>
        <dbReference type="Proteomes" id="UP000594261"/>
    </source>
</evidence>
<reference evidence="2 3" key="1">
    <citation type="journal article" date="2016" name="G3 (Bethesda)">
        <title>First Draft Assembly and Annotation of the Genome of a California Endemic Oak Quercus lobata Nee (Fagaceae).</title>
        <authorList>
            <person name="Sork V.L."/>
            <person name="Fitz-Gibbon S.T."/>
            <person name="Puiu D."/>
            <person name="Crepeau M."/>
            <person name="Gugger P.F."/>
            <person name="Sherman R."/>
            <person name="Stevens K."/>
            <person name="Langley C.H."/>
            <person name="Pellegrini M."/>
            <person name="Salzberg S.L."/>
        </authorList>
    </citation>
    <scope>NUCLEOTIDE SEQUENCE [LARGE SCALE GENOMIC DNA]</scope>
    <source>
        <strain evidence="2 3">cv. SW786</strain>
    </source>
</reference>
<dbReference type="InterPro" id="IPR029058">
    <property type="entry name" value="AB_hydrolase_fold"/>
</dbReference>
<dbReference type="Proteomes" id="UP000594261">
    <property type="component" value="Chromosome 6"/>
</dbReference>
<dbReference type="OMA" id="PGKCCFE"/>
<feature type="domain" description="Dienelactone hydrolase" evidence="1">
    <location>
        <begin position="29"/>
        <end position="208"/>
    </location>
</feature>
<dbReference type="PANTHER" id="PTHR17630">
    <property type="entry name" value="DIENELACTONE HYDROLASE"/>
    <property type="match status" value="1"/>
</dbReference>
<dbReference type="Gramene" id="QL06p005549:mrna">
    <property type="protein sequence ID" value="QL06p005549:mrna"/>
    <property type="gene ID" value="QL06p005549"/>
</dbReference>
<dbReference type="AlphaFoldDB" id="A0A7N2R635"/>
<dbReference type="EMBL" id="LRBV02000006">
    <property type="status" value="NOT_ANNOTATED_CDS"/>
    <property type="molecule type" value="Genomic_DNA"/>
</dbReference>
<name>A0A7N2R635_QUELO</name>
<reference evidence="2" key="2">
    <citation type="submission" date="2021-01" db="UniProtKB">
        <authorList>
            <consortium name="EnsemblPlants"/>
        </authorList>
    </citation>
    <scope>IDENTIFICATION</scope>
</reference>
<dbReference type="SUPFAM" id="SSF53474">
    <property type="entry name" value="alpha/beta-Hydrolases"/>
    <property type="match status" value="1"/>
</dbReference>
<dbReference type="GO" id="GO:0016787">
    <property type="term" value="F:hydrolase activity"/>
    <property type="evidence" value="ECO:0007669"/>
    <property type="project" value="InterPro"/>
</dbReference>
<dbReference type="InterPro" id="IPR002925">
    <property type="entry name" value="Dienelactn_hydro"/>
</dbReference>
<dbReference type="EnsemblPlants" id="QL06p005549:mrna">
    <property type="protein sequence ID" value="QL06p005549:mrna"/>
    <property type="gene ID" value="QL06p005549"/>
</dbReference>
<proteinExistence type="predicted"/>
<dbReference type="InParanoid" id="A0A7N2R635"/>
<dbReference type="PANTHER" id="PTHR17630:SF52">
    <property type="entry name" value="ENDO-1,3-1,4-BETA-D-GLUCANASE-LIKE PROTEIN"/>
    <property type="match status" value="1"/>
</dbReference>
<evidence type="ECO:0000313" key="2">
    <source>
        <dbReference type="EnsemblPlants" id="QL06p005549:mrna"/>
    </source>
</evidence>
<sequence>MKHQISGPDLVTLSNCDQPRFLDFCQYMKLADKVAAAGFFVVVPDFFHGDPVIDWFDPKFDRDTWMKAHNTEKGFEDAKPVIEALKSKGFSAIGAAGFCWGAMVLVKLASSTDLQAAVLLHPGRITEDEINNVKIPISILGAEIDHSSPPERLKQFGKKLSEKSEFDSFVKIYPGVAHGWTIRYNVEDESAVKSAEEAHLDMLNWFTKSGVVVSALETTCVAAPAARWSFDGQRRGGDGMGLALEEPFFRSKSCIRVGGF</sequence>